<sequence>VAECIGILQRNASFSDVRIITISKIALGSAHRSTRAWSFGLPLSVSEIVDGDRLQGLESHSTLVPTVYPKSLTTLTDTAWQPLACLVQQLQFLSDFLYAGLGWFPPCLLEALLQYQPRCQLHVFNFRLRSLHLPETDPDDLALATAPCLHSIWVWYQDGLDDDDQPDYHSEAVESMVKGLAPNLKEVHLFQVPSNHDENGNPLPCPPWKGFTNV</sequence>
<comment type="caution">
    <text evidence="1">The sequence shown here is derived from an EMBL/GenBank/DDBJ whole genome shotgun (WGS) entry which is preliminary data.</text>
</comment>
<accession>A0AAN6Q545</accession>
<evidence type="ECO:0000313" key="1">
    <source>
        <dbReference type="EMBL" id="KAK4103755.1"/>
    </source>
</evidence>
<reference evidence="1" key="2">
    <citation type="submission" date="2023-05" db="EMBL/GenBank/DDBJ databases">
        <authorList>
            <consortium name="Lawrence Berkeley National Laboratory"/>
            <person name="Steindorff A."/>
            <person name="Hensen N."/>
            <person name="Bonometti L."/>
            <person name="Westerberg I."/>
            <person name="Brannstrom I.O."/>
            <person name="Guillou S."/>
            <person name="Cros-Aarteil S."/>
            <person name="Calhoun S."/>
            <person name="Haridas S."/>
            <person name="Kuo A."/>
            <person name="Mondo S."/>
            <person name="Pangilinan J."/>
            <person name="Riley R."/>
            <person name="Labutti K."/>
            <person name="Andreopoulos B."/>
            <person name="Lipzen A."/>
            <person name="Chen C."/>
            <person name="Yanf M."/>
            <person name="Daum C."/>
            <person name="Ng V."/>
            <person name="Clum A."/>
            <person name="Ohm R."/>
            <person name="Martin F."/>
            <person name="Silar P."/>
            <person name="Natvig D."/>
            <person name="Lalanne C."/>
            <person name="Gautier V."/>
            <person name="Ament-Velasquez S.L."/>
            <person name="Kruys A."/>
            <person name="Hutchinson M.I."/>
            <person name="Powell A.J."/>
            <person name="Barry K."/>
            <person name="Miller A.N."/>
            <person name="Grigoriev I.V."/>
            <person name="Debuchy R."/>
            <person name="Gladieux P."/>
            <person name="Thoren M.H."/>
            <person name="Johannesson H."/>
        </authorList>
    </citation>
    <scope>NUCLEOTIDE SEQUENCE</scope>
    <source>
        <strain evidence="1">CBS 757.83</strain>
    </source>
</reference>
<feature type="non-terminal residue" evidence="1">
    <location>
        <position position="1"/>
    </location>
</feature>
<gene>
    <name evidence="1" type="ORF">N658DRAFT_408089</name>
</gene>
<organism evidence="1 2">
    <name type="scientific">Parathielavia hyrcaniae</name>
    <dbReference type="NCBI Taxonomy" id="113614"/>
    <lineage>
        <taxon>Eukaryota</taxon>
        <taxon>Fungi</taxon>
        <taxon>Dikarya</taxon>
        <taxon>Ascomycota</taxon>
        <taxon>Pezizomycotina</taxon>
        <taxon>Sordariomycetes</taxon>
        <taxon>Sordariomycetidae</taxon>
        <taxon>Sordariales</taxon>
        <taxon>Chaetomiaceae</taxon>
        <taxon>Parathielavia</taxon>
    </lineage>
</organism>
<reference evidence="1" key="1">
    <citation type="journal article" date="2023" name="Mol. Phylogenet. Evol.">
        <title>Genome-scale phylogeny and comparative genomics of the fungal order Sordariales.</title>
        <authorList>
            <person name="Hensen N."/>
            <person name="Bonometti L."/>
            <person name="Westerberg I."/>
            <person name="Brannstrom I.O."/>
            <person name="Guillou S."/>
            <person name="Cros-Aarteil S."/>
            <person name="Calhoun S."/>
            <person name="Haridas S."/>
            <person name="Kuo A."/>
            <person name="Mondo S."/>
            <person name="Pangilinan J."/>
            <person name="Riley R."/>
            <person name="LaButti K."/>
            <person name="Andreopoulos B."/>
            <person name="Lipzen A."/>
            <person name="Chen C."/>
            <person name="Yan M."/>
            <person name="Daum C."/>
            <person name="Ng V."/>
            <person name="Clum A."/>
            <person name="Steindorff A."/>
            <person name="Ohm R.A."/>
            <person name="Martin F."/>
            <person name="Silar P."/>
            <person name="Natvig D.O."/>
            <person name="Lalanne C."/>
            <person name="Gautier V."/>
            <person name="Ament-Velasquez S.L."/>
            <person name="Kruys A."/>
            <person name="Hutchinson M.I."/>
            <person name="Powell A.J."/>
            <person name="Barry K."/>
            <person name="Miller A.N."/>
            <person name="Grigoriev I.V."/>
            <person name="Debuchy R."/>
            <person name="Gladieux P."/>
            <person name="Hiltunen Thoren M."/>
            <person name="Johannesson H."/>
        </authorList>
    </citation>
    <scope>NUCLEOTIDE SEQUENCE</scope>
    <source>
        <strain evidence="1">CBS 757.83</strain>
    </source>
</reference>
<dbReference type="Proteomes" id="UP001305647">
    <property type="component" value="Unassembled WGS sequence"/>
</dbReference>
<evidence type="ECO:0000313" key="2">
    <source>
        <dbReference type="Proteomes" id="UP001305647"/>
    </source>
</evidence>
<name>A0AAN6Q545_9PEZI</name>
<keyword evidence="2" id="KW-1185">Reference proteome</keyword>
<protein>
    <submittedName>
        <fullName evidence="1">Uncharacterized protein</fullName>
    </submittedName>
</protein>
<feature type="non-terminal residue" evidence="1">
    <location>
        <position position="214"/>
    </location>
</feature>
<dbReference type="EMBL" id="MU863628">
    <property type="protein sequence ID" value="KAK4103755.1"/>
    <property type="molecule type" value="Genomic_DNA"/>
</dbReference>
<dbReference type="AlphaFoldDB" id="A0AAN6Q545"/>
<proteinExistence type="predicted"/>